<evidence type="ECO:0000313" key="8">
    <source>
        <dbReference type="Proteomes" id="UP000604241"/>
    </source>
</evidence>
<feature type="transmembrane region" description="Helical" evidence="6">
    <location>
        <begin position="290"/>
        <end position="312"/>
    </location>
</feature>
<feature type="transmembrane region" description="Helical" evidence="6">
    <location>
        <begin position="208"/>
        <end position="229"/>
    </location>
</feature>
<feature type="transmembrane region" description="Helical" evidence="6">
    <location>
        <begin position="360"/>
        <end position="382"/>
    </location>
</feature>
<feature type="transmembrane region" description="Helical" evidence="6">
    <location>
        <begin position="105"/>
        <end position="132"/>
    </location>
</feature>
<evidence type="ECO:0000256" key="3">
    <source>
        <dbReference type="ARBA" id="ARBA00022692"/>
    </source>
</evidence>
<keyword evidence="5 6" id="KW-0472">Membrane</keyword>
<feature type="transmembrane region" description="Helical" evidence="6">
    <location>
        <begin position="61"/>
        <end position="84"/>
    </location>
</feature>
<dbReference type="InterPro" id="IPR001046">
    <property type="entry name" value="NRAMP_fam"/>
</dbReference>
<keyword evidence="3 6" id="KW-0812">Transmembrane</keyword>
<protein>
    <submittedName>
        <fullName evidence="7">Divalent metal cation transporter</fullName>
    </submittedName>
</protein>
<keyword evidence="4 6" id="KW-1133">Transmembrane helix</keyword>
<sequence length="423" mass="44837">MTAETETPPPAAPAADGVESPRGFGAQLRRSGPAFLAGGLNIGSASVTNSVLLAAATGFMFGWVFIPAVLAVYVATLICVRITVVTKRDPIDAIRTYVHPVVGTLNAVAIVLVNLVFHAVNAVLAGLALNALFPQVNIRVWTVVALAVTAVLALLPGKIKVANAVLKYLIMALALSYLVSLFIVPVDWGGFFSQTFSFSLPSSRSEVLLFTAVLSSALAINVPVIQAYASRSTGYGTSSLKLVRFETGASNVLLLVVQFAVLIVVGSTLFPEGIKVTSALEAGAALEPVAGSFATVLFAVGLLGACITTLAVQTQVNGYVVSDLMGWKRDIAAPRFKIVQIVTILLALTIPILGLDPFQWTTWGSAFNSTFMPIGVATWWYLVNKRSIMGRYRAGKWMNVLIAVTMLIATTAAVRFWYITLVG</sequence>
<dbReference type="EMBL" id="JACSQV010000014">
    <property type="protein sequence ID" value="MBD7919603.1"/>
    <property type="molecule type" value="Genomic_DNA"/>
</dbReference>
<accession>A0ABR8QGQ7</accession>
<evidence type="ECO:0000313" key="7">
    <source>
        <dbReference type="EMBL" id="MBD7919603.1"/>
    </source>
</evidence>
<name>A0ABR8QGQ7_9CELL</name>
<keyword evidence="8" id="KW-1185">Reference proteome</keyword>
<comment type="caution">
    <text evidence="7">The sequence shown here is derived from an EMBL/GenBank/DDBJ whole genome shotgun (WGS) entry which is preliminary data.</text>
</comment>
<comment type="subcellular location">
    <subcellularLocation>
        <location evidence="1">Membrane</location>
        <topology evidence="1">Multi-pass membrane protein</topology>
    </subcellularLocation>
</comment>
<dbReference type="RefSeq" id="WP_191784258.1">
    <property type="nucleotide sequence ID" value="NZ_JACSQV010000014.1"/>
</dbReference>
<proteinExistence type="predicted"/>
<feature type="transmembrane region" description="Helical" evidence="6">
    <location>
        <begin position="250"/>
        <end position="270"/>
    </location>
</feature>
<feature type="transmembrane region" description="Helical" evidence="6">
    <location>
        <begin position="168"/>
        <end position="188"/>
    </location>
</feature>
<evidence type="ECO:0000256" key="2">
    <source>
        <dbReference type="ARBA" id="ARBA00022448"/>
    </source>
</evidence>
<dbReference type="Pfam" id="PF01566">
    <property type="entry name" value="Nramp"/>
    <property type="match status" value="1"/>
</dbReference>
<evidence type="ECO:0000256" key="4">
    <source>
        <dbReference type="ARBA" id="ARBA00022989"/>
    </source>
</evidence>
<organism evidence="7 8">
    <name type="scientific">Cellulomonas avistercoris</name>
    <dbReference type="NCBI Taxonomy" id="2762242"/>
    <lineage>
        <taxon>Bacteria</taxon>
        <taxon>Bacillati</taxon>
        <taxon>Actinomycetota</taxon>
        <taxon>Actinomycetes</taxon>
        <taxon>Micrococcales</taxon>
        <taxon>Cellulomonadaceae</taxon>
        <taxon>Cellulomonas</taxon>
    </lineage>
</organism>
<dbReference type="PANTHER" id="PTHR11706">
    <property type="entry name" value="SOLUTE CARRIER PROTEIN FAMILY 11 MEMBER"/>
    <property type="match status" value="1"/>
</dbReference>
<evidence type="ECO:0000256" key="6">
    <source>
        <dbReference type="SAM" id="Phobius"/>
    </source>
</evidence>
<evidence type="ECO:0000256" key="1">
    <source>
        <dbReference type="ARBA" id="ARBA00004141"/>
    </source>
</evidence>
<keyword evidence="2" id="KW-0813">Transport</keyword>
<feature type="transmembrane region" description="Helical" evidence="6">
    <location>
        <begin position="394"/>
        <end position="418"/>
    </location>
</feature>
<feature type="transmembrane region" description="Helical" evidence="6">
    <location>
        <begin position="333"/>
        <end position="354"/>
    </location>
</feature>
<gene>
    <name evidence="7" type="ORF">H9657_15135</name>
</gene>
<feature type="transmembrane region" description="Helical" evidence="6">
    <location>
        <begin position="138"/>
        <end position="156"/>
    </location>
</feature>
<dbReference type="Proteomes" id="UP000604241">
    <property type="component" value="Unassembled WGS sequence"/>
</dbReference>
<dbReference type="PANTHER" id="PTHR11706:SF33">
    <property type="entry name" value="NATURAL RESISTANCE-ASSOCIATED MACROPHAGE PROTEIN 2"/>
    <property type="match status" value="1"/>
</dbReference>
<reference evidence="7 8" key="1">
    <citation type="submission" date="2020-08" db="EMBL/GenBank/DDBJ databases">
        <title>A Genomic Blueprint of the Chicken Gut Microbiome.</title>
        <authorList>
            <person name="Gilroy R."/>
            <person name="Ravi A."/>
            <person name="Getino M."/>
            <person name="Pursley I."/>
            <person name="Horton D.L."/>
            <person name="Alikhan N.-F."/>
            <person name="Baker D."/>
            <person name="Gharbi K."/>
            <person name="Hall N."/>
            <person name="Watson M."/>
            <person name="Adriaenssens E.M."/>
            <person name="Foster-Nyarko E."/>
            <person name="Jarju S."/>
            <person name="Secka A."/>
            <person name="Antonio M."/>
            <person name="Oren A."/>
            <person name="Chaudhuri R."/>
            <person name="La Ragione R.M."/>
            <person name="Hildebrand F."/>
            <person name="Pallen M.J."/>
        </authorList>
    </citation>
    <scope>NUCLEOTIDE SEQUENCE [LARGE SCALE GENOMIC DNA]</scope>
    <source>
        <strain evidence="7 8">Sa3CUA2</strain>
    </source>
</reference>
<evidence type="ECO:0000256" key="5">
    <source>
        <dbReference type="ARBA" id="ARBA00023136"/>
    </source>
</evidence>